<feature type="compositionally biased region" description="Low complexity" evidence="5">
    <location>
        <begin position="9"/>
        <end position="18"/>
    </location>
</feature>
<dbReference type="EMBL" id="NLAX01001623">
    <property type="protein sequence ID" value="PKS05052.1"/>
    <property type="molecule type" value="Genomic_DNA"/>
</dbReference>
<evidence type="ECO:0000256" key="5">
    <source>
        <dbReference type="SAM" id="MobiDB-lite"/>
    </source>
</evidence>
<feature type="compositionally biased region" description="Low complexity" evidence="5">
    <location>
        <begin position="560"/>
        <end position="569"/>
    </location>
</feature>
<dbReference type="OrthoDB" id="70161at2759"/>
<dbReference type="Gene3D" id="3.30.900.10">
    <property type="entry name" value="HORMA domain"/>
    <property type="match status" value="1"/>
</dbReference>
<gene>
    <name evidence="7" type="ORF">jhhlp_008419</name>
</gene>
<dbReference type="PANTHER" id="PTHR13430">
    <property type="match status" value="1"/>
</dbReference>
<keyword evidence="3 4" id="KW-0072">Autophagy</keyword>
<feature type="compositionally biased region" description="Polar residues" evidence="5">
    <location>
        <begin position="394"/>
        <end position="405"/>
    </location>
</feature>
<dbReference type="InParanoid" id="A0A2N3MY05"/>
<feature type="compositionally biased region" description="Low complexity" evidence="5">
    <location>
        <begin position="674"/>
        <end position="688"/>
    </location>
</feature>
<dbReference type="GO" id="GO:0034497">
    <property type="term" value="P:protein localization to phagophore assembly site"/>
    <property type="evidence" value="ECO:0007669"/>
    <property type="project" value="TreeGrafter"/>
</dbReference>
<reference evidence="7 8" key="1">
    <citation type="journal article" date="2017" name="G3 (Bethesda)">
        <title>First Draft Genome Sequence of the Pathogenic Fungus Lomentospora prolificans (Formerly Scedosporium prolificans).</title>
        <authorList>
            <person name="Luo R."/>
            <person name="Zimin A."/>
            <person name="Workman R."/>
            <person name="Fan Y."/>
            <person name="Pertea G."/>
            <person name="Grossman N."/>
            <person name="Wear M.P."/>
            <person name="Jia B."/>
            <person name="Miller H."/>
            <person name="Casadevall A."/>
            <person name="Timp W."/>
            <person name="Zhang S.X."/>
            <person name="Salzberg S.L."/>
        </authorList>
    </citation>
    <scope>NUCLEOTIDE SEQUENCE [LARGE SCALE GENOMIC DNA]</scope>
    <source>
        <strain evidence="7 8">JHH-5317</strain>
    </source>
</reference>
<dbReference type="GO" id="GO:0005829">
    <property type="term" value="C:cytosol"/>
    <property type="evidence" value="ECO:0007669"/>
    <property type="project" value="TreeGrafter"/>
</dbReference>
<proteinExistence type="inferred from homology"/>
<feature type="compositionally biased region" description="Basic and acidic residues" evidence="5">
    <location>
        <begin position="908"/>
        <end position="920"/>
    </location>
</feature>
<evidence type="ECO:0000313" key="8">
    <source>
        <dbReference type="Proteomes" id="UP000233524"/>
    </source>
</evidence>
<dbReference type="GO" id="GO:0034727">
    <property type="term" value="P:piecemeal microautophagy of the nucleus"/>
    <property type="evidence" value="ECO:0007669"/>
    <property type="project" value="TreeGrafter"/>
</dbReference>
<evidence type="ECO:0000256" key="1">
    <source>
        <dbReference type="ARBA" id="ARBA00005246"/>
    </source>
</evidence>
<feature type="compositionally biased region" description="Polar residues" evidence="5">
    <location>
        <begin position="701"/>
        <end position="710"/>
    </location>
</feature>
<dbReference type="VEuPathDB" id="FungiDB:jhhlp_008419"/>
<dbReference type="Proteomes" id="UP000233524">
    <property type="component" value="Unassembled WGS sequence"/>
</dbReference>
<evidence type="ECO:0000256" key="3">
    <source>
        <dbReference type="ARBA" id="ARBA00023006"/>
    </source>
</evidence>
<feature type="region of interest" description="Disordered" evidence="5">
    <location>
        <begin position="829"/>
        <end position="941"/>
    </location>
</feature>
<dbReference type="AlphaFoldDB" id="A0A2N3MY05"/>
<dbReference type="GO" id="GO:0000407">
    <property type="term" value="C:phagophore assembly site"/>
    <property type="evidence" value="ECO:0007669"/>
    <property type="project" value="TreeGrafter"/>
</dbReference>
<feature type="compositionally biased region" description="Low complexity" evidence="5">
    <location>
        <begin position="34"/>
        <end position="46"/>
    </location>
</feature>
<keyword evidence="8" id="KW-1185">Reference proteome</keyword>
<organism evidence="7 8">
    <name type="scientific">Lomentospora prolificans</name>
    <dbReference type="NCBI Taxonomy" id="41688"/>
    <lineage>
        <taxon>Eukaryota</taxon>
        <taxon>Fungi</taxon>
        <taxon>Dikarya</taxon>
        <taxon>Ascomycota</taxon>
        <taxon>Pezizomycotina</taxon>
        <taxon>Sordariomycetes</taxon>
        <taxon>Hypocreomycetidae</taxon>
        <taxon>Microascales</taxon>
        <taxon>Microascaceae</taxon>
        <taxon>Lomentospora</taxon>
    </lineage>
</organism>
<protein>
    <recommendedName>
        <fullName evidence="2 4">Autophagy-related protein 13</fullName>
    </recommendedName>
</protein>
<evidence type="ECO:0000256" key="2">
    <source>
        <dbReference type="ARBA" id="ARBA00013801"/>
    </source>
</evidence>
<feature type="region of interest" description="Disordered" evidence="5">
    <location>
        <begin position="1"/>
        <end position="68"/>
    </location>
</feature>
<evidence type="ECO:0000256" key="4">
    <source>
        <dbReference type="RuleBase" id="RU361214"/>
    </source>
</evidence>
<dbReference type="STRING" id="41688.A0A2N3MY05"/>
<feature type="compositionally biased region" description="Basic and acidic residues" evidence="5">
    <location>
        <begin position="711"/>
        <end position="724"/>
    </location>
</feature>
<dbReference type="InterPro" id="IPR036570">
    <property type="entry name" value="HORMA_dom_sf"/>
</dbReference>
<dbReference type="Gene3D" id="6.10.140.1900">
    <property type="match status" value="1"/>
</dbReference>
<dbReference type="InterPro" id="IPR040182">
    <property type="entry name" value="ATG13"/>
</dbReference>
<evidence type="ECO:0000259" key="6">
    <source>
        <dbReference type="Pfam" id="PF10033"/>
    </source>
</evidence>
<dbReference type="Pfam" id="PF10033">
    <property type="entry name" value="ATG13"/>
    <property type="match status" value="1"/>
</dbReference>
<feature type="compositionally biased region" description="Polar residues" evidence="5">
    <location>
        <begin position="19"/>
        <end position="28"/>
    </location>
</feature>
<comment type="caution">
    <text evidence="7">The sequence shown here is derived from an EMBL/GenBank/DDBJ whole genome shotgun (WGS) entry which is preliminary data.</text>
</comment>
<feature type="compositionally biased region" description="Low complexity" evidence="5">
    <location>
        <begin position="655"/>
        <end position="667"/>
    </location>
</feature>
<feature type="region of interest" description="Disordered" evidence="5">
    <location>
        <begin position="655"/>
        <end position="776"/>
    </location>
</feature>
<dbReference type="InterPro" id="IPR018731">
    <property type="entry name" value="Atg13_N"/>
</dbReference>
<dbReference type="GO" id="GO:1990316">
    <property type="term" value="C:Atg1/ULK1 kinase complex"/>
    <property type="evidence" value="ECO:0007669"/>
    <property type="project" value="InterPro"/>
</dbReference>
<feature type="domain" description="Autophagy-related protein 13 N-terminal" evidence="6">
    <location>
        <begin position="79"/>
        <end position="310"/>
    </location>
</feature>
<dbReference type="PANTHER" id="PTHR13430:SF4">
    <property type="entry name" value="AUTOPHAGY-RELATED PROTEIN 13"/>
    <property type="match status" value="1"/>
</dbReference>
<comment type="similarity">
    <text evidence="1 4">Belongs to the ATG13 family. Fungi subfamily.</text>
</comment>
<sequence>MHQHPRAPPRGASPASSAQTNPMRTNNPRDPGNAASHARSGSSASSHARRDSVGHPMPTDPGSWRPPAESVKKLDQILQNFYLKAAALILESRMDLHYTSSSKMSKWFQIETRDFDDFREELRMWKTCGSFDNRPPPFIIEIYLDTSELATSQSLVIIDEQGKRWDVAEALASSGSSSPGNSTRNRNTDVILERWRIDLKTTAYDNDDFAPILPTIYKKAIVFFRGLYLETRISPCFHFAQHDKQKDLYPALRPRCRIKMREPERNGPDPLKHPLYNTSRQVYEEYVFGDLELPVGRLYASIAYRKDLNFRIDDSEKLLSSRFMGADESLFKPSLPQSLGSRQQDAFREIGTQGVTKRSTVPTQTYGSLSTFHGAGPIGTSPISALNAVRAPGSDTSSPPQSVPTNPEPEPPHSVPISAGLGTGNRFSTGPAGGHNPRRPSISFQAGKHPFKAGSLSASPVPRTQDGEPPGSPQSLSRVAGLAALSQPRNRSSLTAGMPASLRGPAPVNTTHVQSPGIPDNLASSPRPASTSRYSSSFTHRRGRLSFSGPNKPLDDDQLSSGRQSVSSSVIQPGSGLLADAGAVASSGSFQTDDDNISEFLKVLENKKNLKSFESSKRAESVTNRTVAQLSRFHLMKEANHQLTESMTTSSIQMQRSLSTSSRQLTSVPGMVAPASVSSSDSPGKPLSPHTPHTPAIPSRLSENSIINYTRDQRGVEEAPEATRSRVPADPSRESTITQDRAAAIDIPLSPRVGPHARRASSVAQEPRAVSTDDDDVDLPFAHRSISLGADREAPTMSLLRVMQGGDDEEEPPSVSRGIGAQTDAVVASPSEMMPPSSGDGKSPNSILPPSSSSPFGRRRYTGMAHTIAGRGQTPPQSNRGSYTSGANRHSRVENDDDEPLLFVMSEMDAHSRRSLEEGRGGGNAGSGPGLDRNAARRGWQ</sequence>
<evidence type="ECO:0000313" key="7">
    <source>
        <dbReference type="EMBL" id="PKS05052.1"/>
    </source>
</evidence>
<name>A0A2N3MY05_9PEZI</name>
<feature type="compositionally biased region" description="Low complexity" evidence="5">
    <location>
        <begin position="843"/>
        <end position="855"/>
    </location>
</feature>
<feature type="compositionally biased region" description="Polar residues" evidence="5">
    <location>
        <begin position="874"/>
        <end position="888"/>
    </location>
</feature>
<dbReference type="GO" id="GO:0000423">
    <property type="term" value="P:mitophagy"/>
    <property type="evidence" value="ECO:0007669"/>
    <property type="project" value="TreeGrafter"/>
</dbReference>
<feature type="region of interest" description="Disordered" evidence="5">
    <location>
        <begin position="381"/>
        <end position="571"/>
    </location>
</feature>
<accession>A0A2N3MY05</accession>
<feature type="compositionally biased region" description="Polar residues" evidence="5">
    <location>
        <begin position="522"/>
        <end position="538"/>
    </location>
</feature>